<protein>
    <recommendedName>
        <fullName evidence="4">Glycosyltransferase 2-like domain-containing protein</fullName>
    </recommendedName>
</protein>
<organism evidence="5">
    <name type="scientific">hydrothermal vent metagenome</name>
    <dbReference type="NCBI Taxonomy" id="652676"/>
    <lineage>
        <taxon>unclassified sequences</taxon>
        <taxon>metagenomes</taxon>
        <taxon>ecological metagenomes</taxon>
    </lineage>
</organism>
<dbReference type="AlphaFoldDB" id="A0A3B1CYJ8"/>
<dbReference type="SUPFAM" id="SSF53448">
    <property type="entry name" value="Nucleotide-diphospho-sugar transferases"/>
    <property type="match status" value="1"/>
</dbReference>
<keyword evidence="2" id="KW-0328">Glycosyltransferase</keyword>
<keyword evidence="3" id="KW-0808">Transferase</keyword>
<dbReference type="InterPro" id="IPR001173">
    <property type="entry name" value="Glyco_trans_2-like"/>
</dbReference>
<name>A0A3B1CYJ8_9ZZZZ</name>
<feature type="domain" description="Glycosyltransferase 2-like" evidence="4">
    <location>
        <begin position="14"/>
        <end position="147"/>
    </location>
</feature>
<dbReference type="GO" id="GO:0016757">
    <property type="term" value="F:glycosyltransferase activity"/>
    <property type="evidence" value="ECO:0007669"/>
    <property type="project" value="UniProtKB-KW"/>
</dbReference>
<proteinExistence type="inferred from homology"/>
<dbReference type="EMBL" id="UOGJ01000071">
    <property type="protein sequence ID" value="VAX35716.1"/>
    <property type="molecule type" value="Genomic_DNA"/>
</dbReference>
<dbReference type="InterPro" id="IPR050834">
    <property type="entry name" value="Glycosyltransf_2"/>
</dbReference>
<evidence type="ECO:0000256" key="1">
    <source>
        <dbReference type="ARBA" id="ARBA00006739"/>
    </source>
</evidence>
<reference evidence="5" key="1">
    <citation type="submission" date="2018-06" db="EMBL/GenBank/DDBJ databases">
        <authorList>
            <person name="Zhirakovskaya E."/>
        </authorList>
    </citation>
    <scope>NUCLEOTIDE SEQUENCE</scope>
</reference>
<dbReference type="Gene3D" id="3.90.550.10">
    <property type="entry name" value="Spore Coat Polysaccharide Biosynthesis Protein SpsA, Chain A"/>
    <property type="match status" value="1"/>
</dbReference>
<accession>A0A3B1CYJ8</accession>
<evidence type="ECO:0000259" key="4">
    <source>
        <dbReference type="Pfam" id="PF00535"/>
    </source>
</evidence>
<evidence type="ECO:0000256" key="3">
    <source>
        <dbReference type="ARBA" id="ARBA00022679"/>
    </source>
</evidence>
<evidence type="ECO:0000256" key="2">
    <source>
        <dbReference type="ARBA" id="ARBA00022676"/>
    </source>
</evidence>
<dbReference type="PANTHER" id="PTHR43685">
    <property type="entry name" value="GLYCOSYLTRANSFERASE"/>
    <property type="match status" value="1"/>
</dbReference>
<dbReference type="Pfam" id="PF00535">
    <property type="entry name" value="Glycos_transf_2"/>
    <property type="match status" value="1"/>
</dbReference>
<comment type="similarity">
    <text evidence="1">Belongs to the glycosyltransferase 2 family.</text>
</comment>
<evidence type="ECO:0000313" key="5">
    <source>
        <dbReference type="EMBL" id="VAX35716.1"/>
    </source>
</evidence>
<sequence>MISRGLFMAEPIITILMTVYNGEKYLKDSIESILKQTYQDFEFLIINDKSTDNSADIINSFNDFRINIVTNDKNIGQTCSLNKGLKLAKGKYIARMDADDKAFPYWLEHQLNFIKKNPEYTVVSTKASVMDVNNRITKILNSPQSYQEIILKCLVGSPINHVGSLFKKDIILECGGYDENFKIAADYDLWSRLIRGKYKFACIDTIGVAVRVHEQSISIIEKENKTDLLEMSKIMRANIQCLTQKNISDEQAKLLWRLVYSVGSLNKGEFGEANKILKNIYAHMHSSLGISFNLALNFRKKMIKVFYIKRVFNTYPWFSNVYRWLSEKKAKFQLKRDCLC</sequence>
<dbReference type="InterPro" id="IPR029044">
    <property type="entry name" value="Nucleotide-diphossugar_trans"/>
</dbReference>
<dbReference type="PANTHER" id="PTHR43685:SF5">
    <property type="entry name" value="GLYCOSYLTRANSFERASE EPSE-RELATED"/>
    <property type="match status" value="1"/>
</dbReference>
<gene>
    <name evidence="5" type="ORF">MNBD_UNCLBAC01-516</name>
</gene>